<feature type="region of interest" description="Disordered" evidence="2">
    <location>
        <begin position="73"/>
        <end position="98"/>
    </location>
</feature>
<name>A0A1Q2ZT92_ZYGRO</name>
<dbReference type="Proteomes" id="UP000187013">
    <property type="component" value="Unassembled WGS sequence"/>
</dbReference>
<dbReference type="Gene3D" id="3.40.1000.50">
    <property type="entry name" value="Repressor of RNA polymerase III transcription Maf1"/>
    <property type="match status" value="1"/>
</dbReference>
<feature type="compositionally biased region" description="Polar residues" evidence="2">
    <location>
        <begin position="113"/>
        <end position="132"/>
    </location>
</feature>
<dbReference type="AlphaFoldDB" id="A0A1Q2ZT92"/>
<dbReference type="GO" id="GO:0016480">
    <property type="term" value="P:negative regulation of transcription by RNA polymerase III"/>
    <property type="evidence" value="ECO:0007669"/>
    <property type="project" value="UniProtKB-UniRule"/>
</dbReference>
<protein>
    <recommendedName>
        <fullName evidence="1">Repressor of RNA polymerase III transcription MAF1</fullName>
    </recommendedName>
</protein>
<feature type="region of interest" description="Disordered" evidence="2">
    <location>
        <begin position="112"/>
        <end position="132"/>
    </location>
</feature>
<feature type="compositionally biased region" description="Polar residues" evidence="2">
    <location>
        <begin position="172"/>
        <end position="186"/>
    </location>
</feature>
<comment type="similarity">
    <text evidence="1">Belongs to the MAF1 family.</text>
</comment>
<feature type="compositionally biased region" description="Low complexity" evidence="2">
    <location>
        <begin position="73"/>
        <end position="84"/>
    </location>
</feature>
<dbReference type="PANTHER" id="PTHR22504">
    <property type="entry name" value="REPRESSOR OF RNA POLYMERASE III TRANSCRIPTION MAF1"/>
    <property type="match status" value="1"/>
</dbReference>
<evidence type="ECO:0000313" key="3">
    <source>
        <dbReference type="EMBL" id="GAV46615.1"/>
    </source>
</evidence>
<gene>
    <name evidence="3" type="ORF">ZYGR_0A02080</name>
</gene>
<keyword evidence="1" id="KW-0678">Repressor</keyword>
<dbReference type="InterPro" id="IPR038564">
    <property type="entry name" value="Maf1_sf"/>
</dbReference>
<evidence type="ECO:0000256" key="2">
    <source>
        <dbReference type="SAM" id="MobiDB-lite"/>
    </source>
</evidence>
<feature type="region of interest" description="Disordered" evidence="2">
    <location>
        <begin position="330"/>
        <end position="349"/>
    </location>
</feature>
<dbReference type="PANTHER" id="PTHR22504:SF0">
    <property type="entry name" value="REPRESSOR OF RNA POLYMERASE III TRANSCRIPTION MAF1 HOMOLOG"/>
    <property type="match status" value="1"/>
</dbReference>
<dbReference type="EMBL" id="BDGX01000001">
    <property type="protein sequence ID" value="GAV46615.1"/>
    <property type="molecule type" value="Genomic_DNA"/>
</dbReference>
<feature type="compositionally biased region" description="Polar residues" evidence="2">
    <location>
        <begin position="85"/>
        <end position="98"/>
    </location>
</feature>
<comment type="caution">
    <text evidence="3">The sequence shown here is derived from an EMBL/GenBank/DDBJ whole genome shotgun (WGS) entry which is preliminary data.</text>
</comment>
<evidence type="ECO:0000313" key="4">
    <source>
        <dbReference type="Proteomes" id="UP000187013"/>
    </source>
</evidence>
<accession>A0A1Q2ZT92</accession>
<reference evidence="3 4" key="1">
    <citation type="submission" date="2016-08" db="EMBL/GenBank/DDBJ databases">
        <title>Draft genome sequence of allopolyploid Zygosaccharomyces rouxii.</title>
        <authorList>
            <person name="Watanabe J."/>
            <person name="Uehara K."/>
            <person name="Mogi Y."/>
            <person name="Tsukioka Y."/>
        </authorList>
    </citation>
    <scope>NUCLEOTIDE SEQUENCE [LARGE SCALE GENOMIC DNA]</scope>
    <source>
        <strain evidence="3 4">NBRC 110957</strain>
    </source>
</reference>
<organism evidence="3 4">
    <name type="scientific">Zygosaccharomyces rouxii</name>
    <dbReference type="NCBI Taxonomy" id="4956"/>
    <lineage>
        <taxon>Eukaryota</taxon>
        <taxon>Fungi</taxon>
        <taxon>Dikarya</taxon>
        <taxon>Ascomycota</taxon>
        <taxon>Saccharomycotina</taxon>
        <taxon>Saccharomycetes</taxon>
        <taxon>Saccharomycetales</taxon>
        <taxon>Saccharomycetaceae</taxon>
        <taxon>Zygosaccharomyces</taxon>
    </lineage>
</organism>
<proteinExistence type="inferred from homology"/>
<dbReference type="OrthoDB" id="277029at2759"/>
<keyword evidence="1" id="KW-0539">Nucleus</keyword>
<comment type="function">
    <text evidence="1">Mediator of diverse signals that repress RNA polymerase III transcription. Inhibits the de novo assembly of TFIIIB onto DNA.</text>
</comment>
<evidence type="ECO:0000256" key="1">
    <source>
        <dbReference type="PIRNR" id="PIRNR037240"/>
    </source>
</evidence>
<dbReference type="Pfam" id="PF09174">
    <property type="entry name" value="Maf1"/>
    <property type="match status" value="1"/>
</dbReference>
<dbReference type="GO" id="GO:0000994">
    <property type="term" value="F:RNA polymerase III core binding"/>
    <property type="evidence" value="ECO:0007669"/>
    <property type="project" value="TreeGrafter"/>
</dbReference>
<sequence length="384" mass="43311">MKFIDELDVERVNQTLNFETSDCRITGGCDIFTTKPVASDKKLYKRIDDHLGTLLQENEGYNAALRQHASLESSGSLSPISGEINQIQHPNSNSISNSWTKDSFWEQKRRMSVNENGSPSASFSPNSGVKTNKLNDQNLKELVSNSESGYMSSPSPGDSNSNSNPRSFYANRRTSSSTGLQPSKSAINRRRSSAVNDPANSINIGPFGPINETASRRTFAYLIAILNASFPDHDFSSLEPTDFLKISLKSMISKFENSLYSLGKNPEEWMWEIINSHLDMPDCVIYQYSPPRSFLDDEPGYLWSLVFFLFNKKRKRVAYLYLISSRLESPTEGNVNEDEEREKLNQKRRTVIDDEAADYEGEYDLVYDENAIEDDADDAVEVTS</sequence>
<feature type="compositionally biased region" description="Low complexity" evidence="2">
    <location>
        <begin position="152"/>
        <end position="167"/>
    </location>
</feature>
<dbReference type="GO" id="GO:0005634">
    <property type="term" value="C:nucleus"/>
    <property type="evidence" value="ECO:0007669"/>
    <property type="project" value="UniProtKB-SubCell"/>
</dbReference>
<keyword evidence="1" id="KW-0804">Transcription</keyword>
<keyword evidence="1" id="KW-0805">Transcription regulation</keyword>
<comment type="subcellular location">
    <subcellularLocation>
        <location evidence="1">Nucleus</location>
    </subcellularLocation>
</comment>
<dbReference type="PIRSF" id="PIRSF037240">
    <property type="entry name" value="RNA_polIII_Trep_MAF1"/>
    <property type="match status" value="1"/>
</dbReference>
<dbReference type="InterPro" id="IPR015257">
    <property type="entry name" value="Maf1"/>
</dbReference>
<feature type="region of interest" description="Disordered" evidence="2">
    <location>
        <begin position="145"/>
        <end position="198"/>
    </location>
</feature>
<dbReference type="eggNOG" id="KOG3104">
    <property type="taxonomic scope" value="Eukaryota"/>
</dbReference>